<evidence type="ECO:0000256" key="2">
    <source>
        <dbReference type="ARBA" id="ARBA00022679"/>
    </source>
</evidence>
<dbReference type="PANTHER" id="PTHR35897">
    <property type="entry name" value="METHYLTRANSFERASE AUSD"/>
    <property type="match status" value="1"/>
</dbReference>
<dbReference type="PANTHER" id="PTHR35897:SF1">
    <property type="entry name" value="METHYLTRANSFERASE AUSD"/>
    <property type="match status" value="1"/>
</dbReference>
<evidence type="ECO:0000256" key="1">
    <source>
        <dbReference type="ARBA" id="ARBA00005179"/>
    </source>
</evidence>
<dbReference type="EMBL" id="BPQB01000092">
    <property type="protein sequence ID" value="GJE98655.1"/>
    <property type="molecule type" value="Genomic_DNA"/>
</dbReference>
<comment type="caution">
    <text evidence="5">The sequence shown here is derived from an EMBL/GenBank/DDBJ whole genome shotgun (WGS) entry which is preliminary data.</text>
</comment>
<evidence type="ECO:0000256" key="3">
    <source>
        <dbReference type="ARBA" id="ARBA00022691"/>
    </source>
</evidence>
<dbReference type="SUPFAM" id="SSF53335">
    <property type="entry name" value="S-adenosyl-L-methionine-dependent methyltransferases"/>
    <property type="match status" value="1"/>
</dbReference>
<dbReference type="InterPro" id="IPR029063">
    <property type="entry name" value="SAM-dependent_MTases_sf"/>
</dbReference>
<dbReference type="GO" id="GO:0008168">
    <property type="term" value="F:methyltransferase activity"/>
    <property type="evidence" value="ECO:0007669"/>
    <property type="project" value="UniProtKB-KW"/>
</dbReference>
<evidence type="ECO:0000313" key="5">
    <source>
        <dbReference type="EMBL" id="GJE98655.1"/>
    </source>
</evidence>
<gene>
    <name evidence="5" type="ORF">PsYK624_148900</name>
</gene>
<dbReference type="Proteomes" id="UP000703269">
    <property type="component" value="Unassembled WGS sequence"/>
</dbReference>
<name>A0A9P3GSH0_9APHY</name>
<sequence>MAEPHVEEVIQGHAETAQDVDLALTPDEEAFLLGATGLPDASALRAHILRVQSDAAEVFPYPCIRRFDFVKLKISNLPCYDRLLSLPQQHPDALLLDIGCCFGTDIRKAIADGFPAHNIIGSDLRPEFWDIGHKLFQTDPGTFPVTFLAGDVLAPSFTGYDPICSSTPATQAPALKSLATLAPLAGRVHAVHASNFFHLFSEANQAAVARTLGALLAPVRGAMLFGTHVGRPVMGFRTEAPPPAPGYLGNRMFCHDAQSWAALWDGEVFEKGTVKVEAKVVEQSRDDLVVLQPGVTFYQLIWCVTRL</sequence>
<reference evidence="5 6" key="1">
    <citation type="submission" date="2021-08" db="EMBL/GenBank/DDBJ databases">
        <title>Draft Genome Sequence of Phanerochaete sordida strain YK-624.</title>
        <authorList>
            <person name="Mori T."/>
            <person name="Dohra H."/>
            <person name="Suzuki T."/>
            <person name="Kawagishi H."/>
            <person name="Hirai H."/>
        </authorList>
    </citation>
    <scope>NUCLEOTIDE SEQUENCE [LARGE SCALE GENOMIC DNA]</scope>
    <source>
        <strain evidence="5 6">YK-624</strain>
    </source>
</reference>
<keyword evidence="2" id="KW-0808">Transferase</keyword>
<dbReference type="GO" id="GO:0032259">
    <property type="term" value="P:methylation"/>
    <property type="evidence" value="ECO:0007669"/>
    <property type="project" value="UniProtKB-KW"/>
</dbReference>
<keyword evidence="3" id="KW-0949">S-adenosyl-L-methionine</keyword>
<evidence type="ECO:0000256" key="4">
    <source>
        <dbReference type="ARBA" id="ARBA00038314"/>
    </source>
</evidence>
<comment type="pathway">
    <text evidence="1">Secondary metabolite biosynthesis.</text>
</comment>
<dbReference type="OrthoDB" id="2094832at2759"/>
<keyword evidence="6" id="KW-1185">Reference proteome</keyword>
<organism evidence="5 6">
    <name type="scientific">Phanerochaete sordida</name>
    <dbReference type="NCBI Taxonomy" id="48140"/>
    <lineage>
        <taxon>Eukaryota</taxon>
        <taxon>Fungi</taxon>
        <taxon>Dikarya</taxon>
        <taxon>Basidiomycota</taxon>
        <taxon>Agaricomycotina</taxon>
        <taxon>Agaricomycetes</taxon>
        <taxon>Polyporales</taxon>
        <taxon>Phanerochaetaceae</taxon>
        <taxon>Phanerochaete</taxon>
    </lineage>
</organism>
<comment type="similarity">
    <text evidence="4">Belongs to the class I-like SAM-binding methyltransferase superfamily.</text>
</comment>
<keyword evidence="5" id="KW-0489">Methyltransferase</keyword>
<proteinExistence type="inferred from homology"/>
<dbReference type="Gene3D" id="3.40.50.150">
    <property type="entry name" value="Vaccinia Virus protein VP39"/>
    <property type="match status" value="1"/>
</dbReference>
<accession>A0A9P3GSH0</accession>
<dbReference type="InterPro" id="IPR051654">
    <property type="entry name" value="Meroterpenoid_MTases"/>
</dbReference>
<evidence type="ECO:0000313" key="6">
    <source>
        <dbReference type="Proteomes" id="UP000703269"/>
    </source>
</evidence>
<dbReference type="AlphaFoldDB" id="A0A9P3GSH0"/>
<protein>
    <submittedName>
        <fullName evidence="5">S-adenosyl-L-methionine-dependent methyltransferase</fullName>
    </submittedName>
</protein>